<organism evidence="1">
    <name type="scientific">Vibrio vulnificus</name>
    <dbReference type="NCBI Taxonomy" id="672"/>
    <lineage>
        <taxon>Bacteria</taxon>
        <taxon>Pseudomonadati</taxon>
        <taxon>Pseudomonadota</taxon>
        <taxon>Gammaproteobacteria</taxon>
        <taxon>Vibrionales</taxon>
        <taxon>Vibrionaceae</taxon>
        <taxon>Vibrio</taxon>
    </lineage>
</organism>
<accession>A0A8H9K5A1</accession>
<dbReference type="Proteomes" id="UP000863257">
    <property type="component" value="Unassembled WGS sequence"/>
</dbReference>
<reference evidence="1" key="1">
    <citation type="journal article" date="2018" name="Genome Biol.">
        <title>SKESA: strategic k-mer extension for scrupulous assemblies.</title>
        <authorList>
            <person name="Souvorov A."/>
            <person name="Agarwala R."/>
            <person name="Lipman D.J."/>
        </authorList>
    </citation>
    <scope>NUCLEOTIDE SEQUENCE</scope>
    <source>
        <strain evidence="1">BCW_3452</strain>
    </source>
</reference>
<sequence>MTTLTSPKSIEIPKILNNPDSYRVVPESFIRPCGWLLHKLTTTVTHEPSQSETLGVMVEGNRFYSGIHEYLNSYLFRGKAIQDEMNDSRYIWSKIVEKFRLEPSGEVISFYEKANLEDLLSLDWDDVKFGIEDIFEKEGIEAKIVGCITTKSFVGYFDGEEQPEVNAKGKDQFEEYILTPVGCVSCNCGTSLTDVLISDLNK</sequence>
<dbReference type="EMBL" id="DACRBY010000001">
    <property type="protein sequence ID" value="HAS8538355.1"/>
    <property type="molecule type" value="Genomic_DNA"/>
</dbReference>
<name>A0A8H9K5A1_VIBVL</name>
<protein>
    <submittedName>
        <fullName evidence="1">Uncharacterized protein</fullName>
    </submittedName>
</protein>
<evidence type="ECO:0000313" key="1">
    <source>
        <dbReference type="EMBL" id="HAS8538355.1"/>
    </source>
</evidence>
<dbReference type="AlphaFoldDB" id="A0A8H9K5A1"/>
<proteinExistence type="predicted"/>
<reference evidence="1" key="2">
    <citation type="submission" date="2019-01" db="EMBL/GenBank/DDBJ databases">
        <authorList>
            <consortium name="NCBI Pathogen Detection Project"/>
        </authorList>
    </citation>
    <scope>NUCLEOTIDE SEQUENCE</scope>
    <source>
        <strain evidence="1">BCW_3452</strain>
    </source>
</reference>
<comment type="caution">
    <text evidence="1">The sequence shown here is derived from an EMBL/GenBank/DDBJ whole genome shotgun (WGS) entry which is preliminary data.</text>
</comment>
<gene>
    <name evidence="1" type="ORF">I7730_00890</name>
</gene>